<evidence type="ECO:0000256" key="6">
    <source>
        <dbReference type="PIRSR" id="PIRSR000337-1"/>
    </source>
</evidence>
<comment type="caution">
    <text evidence="8">The sequence shown here is derived from an EMBL/GenBank/DDBJ whole genome shotgun (WGS) entry which is preliminary data.</text>
</comment>
<dbReference type="RefSeq" id="WP_124972991.1">
    <property type="nucleotide sequence ID" value="NZ_RQVS01000011.1"/>
</dbReference>
<dbReference type="PANTHER" id="PTHR30011">
    <property type="entry name" value="ALKANESULFONATE MONOOXYGENASE-RELATED"/>
    <property type="match status" value="1"/>
</dbReference>
<feature type="binding site" evidence="6">
    <location>
        <position position="154"/>
    </location>
    <ligand>
        <name>FMN</name>
        <dbReference type="ChEBI" id="CHEBI:58210"/>
    </ligand>
</feature>
<evidence type="ECO:0000256" key="4">
    <source>
        <dbReference type="ARBA" id="ARBA00023033"/>
    </source>
</evidence>
<feature type="binding site" evidence="6">
    <location>
        <position position="230"/>
    </location>
    <ligand>
        <name>FMN</name>
        <dbReference type="ChEBI" id="CHEBI:58210"/>
    </ligand>
</feature>
<evidence type="ECO:0000259" key="7">
    <source>
        <dbReference type="Pfam" id="PF00296"/>
    </source>
</evidence>
<dbReference type="NCBIfam" id="TIGR03860">
    <property type="entry name" value="FMN_nitrolo"/>
    <property type="match status" value="1"/>
</dbReference>
<evidence type="ECO:0000313" key="9">
    <source>
        <dbReference type="Proteomes" id="UP000274391"/>
    </source>
</evidence>
<dbReference type="CDD" id="cd01095">
    <property type="entry name" value="Nitrilotriacetate_monoxgenase"/>
    <property type="match status" value="1"/>
</dbReference>
<dbReference type="InterPro" id="IPR016215">
    <property type="entry name" value="NTA_MOA"/>
</dbReference>
<reference evidence="8 9" key="1">
    <citation type="submission" date="2018-11" db="EMBL/GenBank/DDBJ databases">
        <title>YIM 102482-1 draft genome.</title>
        <authorList>
            <person name="Li G."/>
            <person name="Jiang Y."/>
        </authorList>
    </citation>
    <scope>NUCLEOTIDE SEQUENCE [LARGE SCALE GENOMIC DNA]</scope>
    <source>
        <strain evidence="8 9">YIM 102482-1</strain>
    </source>
</reference>
<dbReference type="InterPro" id="IPR011251">
    <property type="entry name" value="Luciferase-like_dom"/>
</dbReference>
<dbReference type="PANTHER" id="PTHR30011:SF16">
    <property type="entry name" value="C2H2 FINGER DOMAIN TRANSCRIPTION FACTOR (EUROFUNG)-RELATED"/>
    <property type="match status" value="1"/>
</dbReference>
<organism evidence="8 9">
    <name type="scientific">Gulosibacter macacae</name>
    <dbReference type="NCBI Taxonomy" id="2488791"/>
    <lineage>
        <taxon>Bacteria</taxon>
        <taxon>Bacillati</taxon>
        <taxon>Actinomycetota</taxon>
        <taxon>Actinomycetes</taxon>
        <taxon>Micrococcales</taxon>
        <taxon>Microbacteriaceae</taxon>
        <taxon>Gulosibacter</taxon>
    </lineage>
</organism>
<feature type="binding site" evidence="6">
    <location>
        <position position="104"/>
    </location>
    <ligand>
        <name>FMN</name>
        <dbReference type="ChEBI" id="CHEBI:58210"/>
    </ligand>
</feature>
<name>A0A3P3VTS5_9MICO</name>
<dbReference type="SUPFAM" id="SSF51679">
    <property type="entry name" value="Bacterial luciferase-like"/>
    <property type="match status" value="1"/>
</dbReference>
<proteinExistence type="inferred from homology"/>
<dbReference type="Pfam" id="PF00296">
    <property type="entry name" value="Bac_luciferase"/>
    <property type="match status" value="1"/>
</dbReference>
<evidence type="ECO:0000313" key="8">
    <source>
        <dbReference type="EMBL" id="RRJ86195.1"/>
    </source>
</evidence>
<accession>A0A3P3VTS5</accession>
<comment type="similarity">
    <text evidence="5">Belongs to the NtaA/SnaA/DszA monooxygenase family.</text>
</comment>
<evidence type="ECO:0000256" key="3">
    <source>
        <dbReference type="ARBA" id="ARBA00023002"/>
    </source>
</evidence>
<sequence length="481" mass="52825">MSKRIILNAFDMTCVSHQSAGTWRHPESQAHRYKDLEYWTNLAQLLERGRFDSIFIADVLGTYDVYRGSVAAALIDADQTPVNDPFLQVPAMAAVTKHLGFGVTSALTYEQPFALARKFATLDHLTKGRVAWNVVTSYLKSAALNHGLKNQIAHDERYELAEEFLDVTYKLWEGSWEEDAVVFDRERGIYTDPSKVHPIGHEGKYYSVPGIAITEPSPQRTPVIFQAGASPRGQLFAAKHGEGVFISPASPEGARRVSDSIRNYAEDNGRHRDDVKIFALVTVIVDETDAKAQAKYEDYLSYASSEGVLALYGGWSGIDYSQYERDQALEAVDNDSLRSALASLTSIDSDIKWTVEDIVRRRAIGGMGPVIVGSPTTVADELERWVEVGGIDGFNFAYAITPGSFEDLVEYVVPELQRRGRAQSEYAGSTLREALQGVGQARVKNSHPAAQYRGAFAGGPSALDGTLPSKFEQPVTVGASS</sequence>
<keyword evidence="4" id="KW-0503">Monooxygenase</keyword>
<evidence type="ECO:0000256" key="1">
    <source>
        <dbReference type="ARBA" id="ARBA00022630"/>
    </source>
</evidence>
<dbReference type="AlphaFoldDB" id="A0A3P3VTS5"/>
<keyword evidence="1 6" id="KW-0285">Flavoprotein</keyword>
<dbReference type="InterPro" id="IPR036661">
    <property type="entry name" value="Luciferase-like_sf"/>
</dbReference>
<keyword evidence="9" id="KW-1185">Reference proteome</keyword>
<dbReference type="OrthoDB" id="3265338at2"/>
<protein>
    <submittedName>
        <fullName evidence="8">LLM class flavin-dependent oxidoreductase</fullName>
    </submittedName>
</protein>
<dbReference type="GO" id="GO:0016705">
    <property type="term" value="F:oxidoreductase activity, acting on paired donors, with incorporation or reduction of molecular oxygen"/>
    <property type="evidence" value="ECO:0007669"/>
    <property type="project" value="InterPro"/>
</dbReference>
<evidence type="ECO:0000256" key="2">
    <source>
        <dbReference type="ARBA" id="ARBA00022643"/>
    </source>
</evidence>
<dbReference type="EMBL" id="RQVS01000011">
    <property type="protein sequence ID" value="RRJ86195.1"/>
    <property type="molecule type" value="Genomic_DNA"/>
</dbReference>
<feature type="binding site" evidence="6">
    <location>
        <position position="158"/>
    </location>
    <ligand>
        <name>FMN</name>
        <dbReference type="ChEBI" id="CHEBI:58210"/>
    </ligand>
</feature>
<dbReference type="GO" id="GO:0004497">
    <property type="term" value="F:monooxygenase activity"/>
    <property type="evidence" value="ECO:0007669"/>
    <property type="project" value="UniProtKB-KW"/>
</dbReference>
<dbReference type="Proteomes" id="UP000274391">
    <property type="component" value="Unassembled WGS sequence"/>
</dbReference>
<feature type="domain" description="Luciferase-like" evidence="7">
    <location>
        <begin position="28"/>
        <end position="389"/>
    </location>
</feature>
<gene>
    <name evidence="8" type="ORF">EG850_09820</name>
</gene>
<dbReference type="InterPro" id="IPR051260">
    <property type="entry name" value="Diverse_substr_monoxygenases"/>
</dbReference>
<evidence type="ECO:0000256" key="5">
    <source>
        <dbReference type="ARBA" id="ARBA00033748"/>
    </source>
</evidence>
<dbReference type="Gene3D" id="3.20.20.30">
    <property type="entry name" value="Luciferase-like domain"/>
    <property type="match status" value="1"/>
</dbReference>
<keyword evidence="3" id="KW-0560">Oxidoreductase</keyword>
<dbReference type="PIRSF" id="PIRSF000337">
    <property type="entry name" value="NTA_MOA"/>
    <property type="match status" value="1"/>
</dbReference>
<dbReference type="FunFam" id="3.20.20.30:FF:000008">
    <property type="entry name" value="Xenobiotic compound monooxygenase A subunit"/>
    <property type="match status" value="1"/>
</dbReference>
<keyword evidence="2 6" id="KW-0288">FMN</keyword>
<feature type="binding site" evidence="6">
    <location>
        <position position="58"/>
    </location>
    <ligand>
        <name>FMN</name>
        <dbReference type="ChEBI" id="CHEBI:58210"/>
    </ligand>
</feature>